<accession>A0A1Y1I5J0</accession>
<evidence type="ECO:0000313" key="3">
    <source>
        <dbReference type="EMBL" id="GAQ86224.1"/>
    </source>
</evidence>
<feature type="domain" description="Rhodanese" evidence="2">
    <location>
        <begin position="44"/>
        <end position="129"/>
    </location>
</feature>
<evidence type="ECO:0000256" key="1">
    <source>
        <dbReference type="SAM" id="MobiDB-lite"/>
    </source>
</evidence>
<dbReference type="Proteomes" id="UP000054558">
    <property type="component" value="Unassembled WGS sequence"/>
</dbReference>
<keyword evidence="4" id="KW-1185">Reference proteome</keyword>
<proteinExistence type="predicted"/>
<evidence type="ECO:0000313" key="4">
    <source>
        <dbReference type="Proteomes" id="UP000054558"/>
    </source>
</evidence>
<dbReference type="SMART" id="SM00450">
    <property type="entry name" value="RHOD"/>
    <property type="match status" value="1"/>
</dbReference>
<dbReference type="EMBL" id="DF237226">
    <property type="protein sequence ID" value="GAQ86224.1"/>
    <property type="molecule type" value="Genomic_DNA"/>
</dbReference>
<dbReference type="SUPFAM" id="SSF52821">
    <property type="entry name" value="Rhodanese/Cell cycle control phosphatase"/>
    <property type="match status" value="1"/>
</dbReference>
<dbReference type="CDD" id="cd00158">
    <property type="entry name" value="RHOD"/>
    <property type="match status" value="1"/>
</dbReference>
<evidence type="ECO:0000259" key="2">
    <source>
        <dbReference type="PROSITE" id="PS50206"/>
    </source>
</evidence>
<dbReference type="OMA" id="RADESFI"/>
<reference evidence="3 4" key="1">
    <citation type="journal article" date="2014" name="Nat. Commun.">
        <title>Klebsormidium flaccidum genome reveals primary factors for plant terrestrial adaptation.</title>
        <authorList>
            <person name="Hori K."/>
            <person name="Maruyama F."/>
            <person name="Fujisawa T."/>
            <person name="Togashi T."/>
            <person name="Yamamoto N."/>
            <person name="Seo M."/>
            <person name="Sato S."/>
            <person name="Yamada T."/>
            <person name="Mori H."/>
            <person name="Tajima N."/>
            <person name="Moriyama T."/>
            <person name="Ikeuchi M."/>
            <person name="Watanabe M."/>
            <person name="Wada H."/>
            <person name="Kobayashi K."/>
            <person name="Saito M."/>
            <person name="Masuda T."/>
            <person name="Sasaki-Sekimoto Y."/>
            <person name="Mashiguchi K."/>
            <person name="Awai K."/>
            <person name="Shimojima M."/>
            <person name="Masuda S."/>
            <person name="Iwai M."/>
            <person name="Nobusawa T."/>
            <person name="Narise T."/>
            <person name="Kondo S."/>
            <person name="Saito H."/>
            <person name="Sato R."/>
            <person name="Murakawa M."/>
            <person name="Ihara Y."/>
            <person name="Oshima-Yamada Y."/>
            <person name="Ohtaka K."/>
            <person name="Satoh M."/>
            <person name="Sonobe K."/>
            <person name="Ishii M."/>
            <person name="Ohtani R."/>
            <person name="Kanamori-Sato M."/>
            <person name="Honoki R."/>
            <person name="Miyazaki D."/>
            <person name="Mochizuki H."/>
            <person name="Umetsu J."/>
            <person name="Higashi K."/>
            <person name="Shibata D."/>
            <person name="Kamiya Y."/>
            <person name="Sato N."/>
            <person name="Nakamura Y."/>
            <person name="Tabata S."/>
            <person name="Ida S."/>
            <person name="Kurokawa K."/>
            <person name="Ohta H."/>
        </authorList>
    </citation>
    <scope>NUCLEOTIDE SEQUENCE [LARGE SCALE GENOMIC DNA]</scope>
    <source>
        <strain evidence="3 4">NIES-2285</strain>
    </source>
</reference>
<sequence>MEQTAEERKQAALQMYEGYKKHFPEVPEISPANLHELLEKREAGDAKVVVVDVRGADEQSVSMIPDGTLKQADFEKRKSAYRDHQVVSYCTIGYRSGKYAESLRKEGFDASNLIGSILMWTHAGYPLVSSYDEEKGSAPASDEPSRTPRVHTCGKKWRLAGDGYEMVTPEPQGLLSKVKAAVIERFA</sequence>
<dbReference type="OrthoDB" id="511248at2759"/>
<dbReference type="PROSITE" id="PS50206">
    <property type="entry name" value="RHODANESE_3"/>
    <property type="match status" value="1"/>
</dbReference>
<dbReference type="AlphaFoldDB" id="A0A1Y1I5J0"/>
<feature type="region of interest" description="Disordered" evidence="1">
    <location>
        <begin position="131"/>
        <end position="150"/>
    </location>
</feature>
<protein>
    <recommendedName>
        <fullName evidence="2">Rhodanese domain-containing protein</fullName>
    </recommendedName>
</protein>
<name>A0A1Y1I5J0_KLENI</name>
<gene>
    <name evidence="3" type="ORF">KFL_002770010</name>
</gene>
<organism evidence="3 4">
    <name type="scientific">Klebsormidium nitens</name>
    <name type="common">Green alga</name>
    <name type="synonym">Ulothrix nitens</name>
    <dbReference type="NCBI Taxonomy" id="105231"/>
    <lineage>
        <taxon>Eukaryota</taxon>
        <taxon>Viridiplantae</taxon>
        <taxon>Streptophyta</taxon>
        <taxon>Klebsormidiophyceae</taxon>
        <taxon>Klebsormidiales</taxon>
        <taxon>Klebsormidiaceae</taxon>
        <taxon>Klebsormidium</taxon>
    </lineage>
</organism>
<dbReference type="STRING" id="105231.A0A1Y1I5J0"/>
<dbReference type="Gene3D" id="3.40.250.10">
    <property type="entry name" value="Rhodanese-like domain"/>
    <property type="match status" value="1"/>
</dbReference>
<dbReference type="InterPro" id="IPR001763">
    <property type="entry name" value="Rhodanese-like_dom"/>
</dbReference>
<dbReference type="Pfam" id="PF00581">
    <property type="entry name" value="Rhodanese"/>
    <property type="match status" value="1"/>
</dbReference>
<dbReference type="InterPro" id="IPR036873">
    <property type="entry name" value="Rhodanese-like_dom_sf"/>
</dbReference>